<evidence type="ECO:0000259" key="9">
    <source>
        <dbReference type="Pfam" id="PF22148"/>
    </source>
</evidence>
<gene>
    <name evidence="11" type="ORF">DC3_33160</name>
</gene>
<reference evidence="11 12" key="1">
    <citation type="submission" date="2019-07" db="EMBL/GenBank/DDBJ databases">
        <title>Whole genome shotgun sequence of Deinococcus cellulosilyticus NBRC 106333.</title>
        <authorList>
            <person name="Hosoyama A."/>
            <person name="Uohara A."/>
            <person name="Ohji S."/>
            <person name="Ichikawa N."/>
        </authorList>
    </citation>
    <scope>NUCLEOTIDE SEQUENCE [LARGE SCALE GENOMIC DNA]</scope>
    <source>
        <strain evidence="11 12">NBRC 106333</strain>
    </source>
</reference>
<accession>A0A511N5K6</accession>
<feature type="active site" description="Charge relay system" evidence="5">
    <location>
        <position position="239"/>
    </location>
</feature>
<dbReference type="RefSeq" id="WP_146886137.1">
    <property type="nucleotide sequence ID" value="NZ_BJXB01000015.1"/>
</dbReference>
<dbReference type="EMBL" id="BJXB01000015">
    <property type="protein sequence ID" value="GEM47681.1"/>
    <property type="molecule type" value="Genomic_DNA"/>
</dbReference>
<proteinExistence type="inferred from homology"/>
<dbReference type="InterPro" id="IPR054399">
    <property type="entry name" value="Fervidolysin-like_N_prodom"/>
</dbReference>
<feature type="signal peptide" evidence="6">
    <location>
        <begin position="1"/>
        <end position="17"/>
    </location>
</feature>
<dbReference type="PRINTS" id="PR00723">
    <property type="entry name" value="SUBTILISIN"/>
</dbReference>
<comment type="caution">
    <text evidence="11">The sequence shown here is derived from an EMBL/GenBank/DDBJ whole genome shotgun (WGS) entry which is preliminary data.</text>
</comment>
<keyword evidence="4 5" id="KW-0720">Serine protease</keyword>
<dbReference type="InterPro" id="IPR013783">
    <property type="entry name" value="Ig-like_fold"/>
</dbReference>
<sequence>MKTIPSLFLVSLTLGLAACGTVTPTRDTSHEQAWKFIRSKQAPRLAQALPSRSLLLKDSSSQEATQNIVIGYTTATANAVKQLLRGLGSVDTNTLTMEHSNLQAMQVTLPADLSANKVVRALQQSGQVRYAYVSRNIQQIKVPTASFSLQAGMEPSAQAVTDPLLTKQWWLKNVRADQVRNIATGAGVVVAVVDSDFNRLHEDLKAEGKIVTGIDAVRTTDFEKPVLLQPTDPLTNHIHGSGSAGTIAERMGNSVGGAGVAPDAILMPVRIFGSKGYAGDFNVAMGIIWAVDHGAQVINNSWGGGGNAPLLRDAIDYALSNNVVVVGSAGNDYSDMHSGPENLPGVISVGASTNTDTKIGFSNYGPRVDLFAPGTDGLTTYSDTNDGYGLFSGTSMAAPVVSGGAALVLQKARTLGVDLTPYQVKKLLVNGTDPMKDQPQGRLNLQKALSFSANTLPQDGGYVTVQVDEQVSRLGVGLVDVSLIPLDGQNKGMPYTAKTSQGFMGAPGQASFIGIEPGLYDVKVAGPDIWAVGGTRASLSGTVQVKPGHHNAVVLNYAIVADLHEYTNGGMTRNNTFEDATDTSLISPELFEEGFLIGGTFDNSNYLVAVPTKGPDVDIFRVEANAGETFSIQGFDWSISSKASVLLEVYDEEGNLLAESEPADWDSGADVLLNHTVSEDGTYYLKVSNLEDVEGLKSYYALILQKSPAEE</sequence>
<dbReference type="SUPFAM" id="SSF52743">
    <property type="entry name" value="Subtilisin-like"/>
    <property type="match status" value="1"/>
</dbReference>
<dbReference type="PROSITE" id="PS51257">
    <property type="entry name" value="PROKAR_LIPOPROTEIN"/>
    <property type="match status" value="1"/>
</dbReference>
<dbReference type="PROSITE" id="PS00138">
    <property type="entry name" value="SUBTILASE_SER"/>
    <property type="match status" value="1"/>
</dbReference>
<evidence type="ECO:0000256" key="2">
    <source>
        <dbReference type="ARBA" id="ARBA00022670"/>
    </source>
</evidence>
<dbReference type="InterPro" id="IPR007280">
    <property type="entry name" value="Peptidase_C_arc/bac"/>
</dbReference>
<feature type="domain" description="Fervidolysin/DR-A0283-like Ig-like" evidence="10">
    <location>
        <begin position="456"/>
        <end position="557"/>
    </location>
</feature>
<evidence type="ECO:0000259" key="7">
    <source>
        <dbReference type="Pfam" id="PF00082"/>
    </source>
</evidence>
<keyword evidence="2 5" id="KW-0645">Protease</keyword>
<feature type="active site" description="Charge relay system" evidence="5">
    <location>
        <position position="395"/>
    </location>
</feature>
<protein>
    <submittedName>
        <fullName evidence="11">Putative subtilase-type serine protease</fullName>
    </submittedName>
</protein>
<keyword evidence="12" id="KW-1185">Reference proteome</keyword>
<dbReference type="InterPro" id="IPR050131">
    <property type="entry name" value="Peptidase_S8_subtilisin-like"/>
</dbReference>
<dbReference type="Pfam" id="PF04151">
    <property type="entry name" value="PPC"/>
    <property type="match status" value="1"/>
</dbReference>
<feature type="domain" description="Fervidolysin-like N-terminal prodomain" evidence="9">
    <location>
        <begin position="66"/>
        <end position="131"/>
    </location>
</feature>
<evidence type="ECO:0000313" key="12">
    <source>
        <dbReference type="Proteomes" id="UP000321306"/>
    </source>
</evidence>
<dbReference type="PROSITE" id="PS51892">
    <property type="entry name" value="SUBTILASE"/>
    <property type="match status" value="1"/>
</dbReference>
<dbReference type="InterPro" id="IPR056489">
    <property type="entry name" value="Ig_Fls_DR_A0283-like"/>
</dbReference>
<evidence type="ECO:0000313" key="11">
    <source>
        <dbReference type="EMBL" id="GEM47681.1"/>
    </source>
</evidence>
<dbReference type="GO" id="GO:0006508">
    <property type="term" value="P:proteolysis"/>
    <property type="evidence" value="ECO:0007669"/>
    <property type="project" value="UniProtKB-KW"/>
</dbReference>
<dbReference type="PANTHER" id="PTHR43806:SF11">
    <property type="entry name" value="CEREVISIN-RELATED"/>
    <property type="match status" value="1"/>
</dbReference>
<evidence type="ECO:0000259" key="8">
    <source>
        <dbReference type="Pfam" id="PF04151"/>
    </source>
</evidence>
<dbReference type="Pfam" id="PF00082">
    <property type="entry name" value="Peptidase_S8"/>
    <property type="match status" value="1"/>
</dbReference>
<keyword evidence="6" id="KW-0732">Signal</keyword>
<dbReference type="Gene3D" id="2.60.120.380">
    <property type="match status" value="1"/>
</dbReference>
<dbReference type="OrthoDB" id="52744at2"/>
<dbReference type="Proteomes" id="UP000321306">
    <property type="component" value="Unassembled WGS sequence"/>
</dbReference>
<feature type="chain" id="PRO_5021802181" evidence="6">
    <location>
        <begin position="18"/>
        <end position="711"/>
    </location>
</feature>
<dbReference type="Pfam" id="PF22148">
    <property type="entry name" value="Fervidolysin_NPro-like"/>
    <property type="match status" value="1"/>
</dbReference>
<dbReference type="Pfam" id="PF24025">
    <property type="entry name" value="Ig_DR_A0283-like"/>
    <property type="match status" value="1"/>
</dbReference>
<organism evidence="11 12">
    <name type="scientific">Deinococcus cellulosilyticus (strain DSM 18568 / NBRC 106333 / KACC 11606 / 5516J-15)</name>
    <dbReference type="NCBI Taxonomy" id="1223518"/>
    <lineage>
        <taxon>Bacteria</taxon>
        <taxon>Thermotogati</taxon>
        <taxon>Deinococcota</taxon>
        <taxon>Deinococci</taxon>
        <taxon>Deinococcales</taxon>
        <taxon>Deinococcaceae</taxon>
        <taxon>Deinococcus</taxon>
    </lineage>
</organism>
<evidence type="ECO:0000259" key="10">
    <source>
        <dbReference type="Pfam" id="PF24025"/>
    </source>
</evidence>
<dbReference type="InterPro" id="IPR015500">
    <property type="entry name" value="Peptidase_S8_subtilisin-rel"/>
</dbReference>
<dbReference type="GO" id="GO:0004252">
    <property type="term" value="F:serine-type endopeptidase activity"/>
    <property type="evidence" value="ECO:0007669"/>
    <property type="project" value="UniProtKB-UniRule"/>
</dbReference>
<dbReference type="InterPro" id="IPR023828">
    <property type="entry name" value="Peptidase_S8_Ser-AS"/>
</dbReference>
<evidence type="ECO:0000256" key="6">
    <source>
        <dbReference type="SAM" id="SignalP"/>
    </source>
</evidence>
<dbReference type="InterPro" id="IPR000209">
    <property type="entry name" value="Peptidase_S8/S53_dom"/>
</dbReference>
<dbReference type="AlphaFoldDB" id="A0A511N5K6"/>
<feature type="domain" description="Peptidase C-terminal archaeal/bacterial" evidence="8">
    <location>
        <begin position="616"/>
        <end position="688"/>
    </location>
</feature>
<dbReference type="InterPro" id="IPR036852">
    <property type="entry name" value="Peptidase_S8/S53_dom_sf"/>
</dbReference>
<feature type="active site" description="Charge relay system" evidence="5">
    <location>
        <position position="194"/>
    </location>
</feature>
<keyword evidence="3 5" id="KW-0378">Hydrolase</keyword>
<evidence type="ECO:0000256" key="1">
    <source>
        <dbReference type="ARBA" id="ARBA00011073"/>
    </source>
</evidence>
<evidence type="ECO:0000256" key="3">
    <source>
        <dbReference type="ARBA" id="ARBA00022801"/>
    </source>
</evidence>
<evidence type="ECO:0000256" key="4">
    <source>
        <dbReference type="ARBA" id="ARBA00022825"/>
    </source>
</evidence>
<dbReference type="PANTHER" id="PTHR43806">
    <property type="entry name" value="PEPTIDASE S8"/>
    <property type="match status" value="1"/>
</dbReference>
<name>A0A511N5K6_DEIC1</name>
<feature type="domain" description="Peptidase S8/S53" evidence="7">
    <location>
        <begin position="185"/>
        <end position="432"/>
    </location>
</feature>
<comment type="similarity">
    <text evidence="1 5">Belongs to the peptidase S8 family.</text>
</comment>
<dbReference type="Gene3D" id="2.60.40.10">
    <property type="entry name" value="Immunoglobulins"/>
    <property type="match status" value="1"/>
</dbReference>
<dbReference type="Gene3D" id="3.40.50.200">
    <property type="entry name" value="Peptidase S8/S53 domain"/>
    <property type="match status" value="1"/>
</dbReference>
<evidence type="ECO:0000256" key="5">
    <source>
        <dbReference type="PROSITE-ProRule" id="PRU01240"/>
    </source>
</evidence>